<keyword evidence="3" id="KW-1185">Reference proteome</keyword>
<protein>
    <submittedName>
        <fullName evidence="2">Uncharacterized protein</fullName>
    </submittedName>
</protein>
<dbReference type="AlphaFoldDB" id="A0A9P4NUS7"/>
<evidence type="ECO:0000313" key="3">
    <source>
        <dbReference type="Proteomes" id="UP000800235"/>
    </source>
</evidence>
<evidence type="ECO:0000256" key="1">
    <source>
        <dbReference type="SAM" id="MobiDB-lite"/>
    </source>
</evidence>
<reference evidence="2" key="1">
    <citation type="journal article" date="2020" name="Stud. Mycol.">
        <title>101 Dothideomycetes genomes: a test case for predicting lifestyles and emergence of pathogens.</title>
        <authorList>
            <person name="Haridas S."/>
            <person name="Albert R."/>
            <person name="Binder M."/>
            <person name="Bloem J."/>
            <person name="Labutti K."/>
            <person name="Salamov A."/>
            <person name="Andreopoulos B."/>
            <person name="Baker S."/>
            <person name="Barry K."/>
            <person name="Bills G."/>
            <person name="Bluhm B."/>
            <person name="Cannon C."/>
            <person name="Castanera R."/>
            <person name="Culley D."/>
            <person name="Daum C."/>
            <person name="Ezra D."/>
            <person name="Gonzalez J."/>
            <person name="Henrissat B."/>
            <person name="Kuo A."/>
            <person name="Liang C."/>
            <person name="Lipzen A."/>
            <person name="Lutzoni F."/>
            <person name="Magnuson J."/>
            <person name="Mondo S."/>
            <person name="Nolan M."/>
            <person name="Ohm R."/>
            <person name="Pangilinan J."/>
            <person name="Park H.-J."/>
            <person name="Ramirez L."/>
            <person name="Alfaro M."/>
            <person name="Sun H."/>
            <person name="Tritt A."/>
            <person name="Yoshinaga Y."/>
            <person name="Zwiers L.-H."/>
            <person name="Turgeon B."/>
            <person name="Goodwin S."/>
            <person name="Spatafora J."/>
            <person name="Crous P."/>
            <person name="Grigoriev I."/>
        </authorList>
    </citation>
    <scope>NUCLEOTIDE SEQUENCE</scope>
    <source>
        <strain evidence="2">CBS 130266</strain>
    </source>
</reference>
<dbReference type="EMBL" id="MU007028">
    <property type="protein sequence ID" value="KAF2432060.1"/>
    <property type="molecule type" value="Genomic_DNA"/>
</dbReference>
<name>A0A9P4NUS7_9PEZI</name>
<gene>
    <name evidence="2" type="ORF">EJ08DRAFT_695860</name>
</gene>
<feature type="compositionally biased region" description="Polar residues" evidence="1">
    <location>
        <begin position="1"/>
        <end position="19"/>
    </location>
</feature>
<comment type="caution">
    <text evidence="2">The sequence shown here is derived from an EMBL/GenBank/DDBJ whole genome shotgun (WGS) entry which is preliminary data.</text>
</comment>
<organism evidence="2 3">
    <name type="scientific">Tothia fuscella</name>
    <dbReference type="NCBI Taxonomy" id="1048955"/>
    <lineage>
        <taxon>Eukaryota</taxon>
        <taxon>Fungi</taxon>
        <taxon>Dikarya</taxon>
        <taxon>Ascomycota</taxon>
        <taxon>Pezizomycotina</taxon>
        <taxon>Dothideomycetes</taxon>
        <taxon>Pleosporomycetidae</taxon>
        <taxon>Venturiales</taxon>
        <taxon>Cylindrosympodiaceae</taxon>
        <taxon>Tothia</taxon>
    </lineage>
</organism>
<accession>A0A9P4NUS7</accession>
<dbReference type="Proteomes" id="UP000800235">
    <property type="component" value="Unassembled WGS sequence"/>
</dbReference>
<sequence length="191" mass="21826">MSDALSSRPQSEQSTSTAAGSHDSRISFFTLPRELRDMIYHDLFRHETVIRNPQALNGLTNIFLASKQVQQETQELFYATYYPHVKFDFIGAPSYLSFMKTVGLHHPNFTGRLRIFLPGGETYHCCMEFKPCDCNPEPDSQPTLKETANRALFRRQIKTPSGAGVNITMRNMNWVVKTTKMDIGKNAWKKS</sequence>
<evidence type="ECO:0000313" key="2">
    <source>
        <dbReference type="EMBL" id="KAF2432060.1"/>
    </source>
</evidence>
<feature type="region of interest" description="Disordered" evidence="1">
    <location>
        <begin position="1"/>
        <end position="20"/>
    </location>
</feature>
<proteinExistence type="predicted"/>